<dbReference type="InterPro" id="IPR005467">
    <property type="entry name" value="His_kinase_dom"/>
</dbReference>
<feature type="transmembrane region" description="Helical" evidence="9">
    <location>
        <begin position="43"/>
        <end position="64"/>
    </location>
</feature>
<dbReference type="Pfam" id="PF02518">
    <property type="entry name" value="HATPase_c"/>
    <property type="match status" value="1"/>
</dbReference>
<dbReference type="Pfam" id="PF13188">
    <property type="entry name" value="PAS_8"/>
    <property type="match status" value="1"/>
</dbReference>
<evidence type="ECO:0000256" key="7">
    <source>
        <dbReference type="ARBA" id="ARBA00022840"/>
    </source>
</evidence>
<sequence length="571" mass="64439">MGEVKEFLLQFLIASLPAFLFPLTNTMRLRRSFNDEAASADSIYRISLGFTLTCALSMILCSLFSPRLLGTLHLDFAILPLFALMLYSRMAEGVFLASLHLVLYPVFAVNPTFSGFILDTGLLLYPLVLFFSKSFYRSGRKGKVAILSLFFLIGELLIISSPYLLGTAKKEAGLSLLAIAVLNIIFTIFISTLFVCMIEHTYEKEKLRMQVMQLSRNYFREAEKLQQMMDAAPLSIILLDRQGDIMTINETFIQLFRKFRPQAGKEDLIHSRLAPVMADLGFEVLIERAGQSLEEHIKTRELLQSSDKAYFTSTSPIKKGHTDETIGAVVIIQDITELETFRKELNHVERLSLVGQMAAGITHEIRNPMAVVRGFLQLMQEKSPPTLDNYYRIVMEELDRANSIINDFLSLAQNRSVRMELCSLHDIIRELTPLLWADANLRGQSIEVRLDDELPNLLLNQKEIKQLILNLGRNGMEAMGEKGELTIETRKRVDGVELSVKDQGPGIPAAQRERLFEPFFTTKSQGTGLGLALCLSIVERHSGKISVQSEEGKGTMFTVFFPCPENVESWM</sequence>
<dbReference type="InterPro" id="IPR035965">
    <property type="entry name" value="PAS-like_dom_sf"/>
</dbReference>
<protein>
    <recommendedName>
        <fullName evidence="2">histidine kinase</fullName>
        <ecNumber evidence="2">2.7.13.3</ecNumber>
    </recommendedName>
</protein>
<name>A0A919XWW3_9BACL</name>
<dbReference type="InterPro" id="IPR004358">
    <property type="entry name" value="Sig_transdc_His_kin-like_C"/>
</dbReference>
<keyword evidence="9" id="KW-0472">Membrane</keyword>
<dbReference type="SMART" id="SM00388">
    <property type="entry name" value="HisKA"/>
    <property type="match status" value="1"/>
</dbReference>
<evidence type="ECO:0000313" key="11">
    <source>
        <dbReference type="EMBL" id="GIO37865.1"/>
    </source>
</evidence>
<keyword evidence="6" id="KW-0418">Kinase</keyword>
<dbReference type="PANTHER" id="PTHR43065:SF10">
    <property type="entry name" value="PEROXIDE STRESS-ACTIVATED HISTIDINE KINASE MAK3"/>
    <property type="match status" value="1"/>
</dbReference>
<accession>A0A919XWW3</accession>
<dbReference type="EMBL" id="BORR01000009">
    <property type="protein sequence ID" value="GIO37865.1"/>
    <property type="molecule type" value="Genomic_DNA"/>
</dbReference>
<reference evidence="11 12" key="1">
    <citation type="submission" date="2021-03" db="EMBL/GenBank/DDBJ databases">
        <title>Antimicrobial resistance genes in bacteria isolated from Japanese honey, and their potential for conferring macrolide and lincosamide resistance in the American foulbrood pathogen Paenibacillus larvae.</title>
        <authorList>
            <person name="Okamoto M."/>
            <person name="Kumagai M."/>
            <person name="Kanamori H."/>
            <person name="Takamatsu D."/>
        </authorList>
    </citation>
    <scope>NUCLEOTIDE SEQUENCE [LARGE SCALE GENOMIC DNA]</scope>
    <source>
        <strain evidence="11 12">J41TS12</strain>
    </source>
</reference>
<dbReference type="CDD" id="cd00082">
    <property type="entry name" value="HisKA"/>
    <property type="match status" value="1"/>
</dbReference>
<dbReference type="PANTHER" id="PTHR43065">
    <property type="entry name" value="SENSOR HISTIDINE KINASE"/>
    <property type="match status" value="1"/>
</dbReference>
<dbReference type="Gene3D" id="1.10.287.130">
    <property type="match status" value="1"/>
</dbReference>
<keyword evidence="3" id="KW-0597">Phosphoprotein</keyword>
<dbReference type="Gene3D" id="3.30.450.20">
    <property type="entry name" value="PAS domain"/>
    <property type="match status" value="1"/>
</dbReference>
<dbReference type="SUPFAM" id="SSF47384">
    <property type="entry name" value="Homodimeric domain of signal transducing histidine kinase"/>
    <property type="match status" value="1"/>
</dbReference>
<dbReference type="EC" id="2.7.13.3" evidence="2"/>
<keyword evidence="7" id="KW-0067">ATP-binding</keyword>
<dbReference type="SUPFAM" id="SSF55785">
    <property type="entry name" value="PYP-like sensor domain (PAS domain)"/>
    <property type="match status" value="1"/>
</dbReference>
<gene>
    <name evidence="11" type="ORF">J41TS12_27260</name>
</gene>
<evidence type="ECO:0000256" key="4">
    <source>
        <dbReference type="ARBA" id="ARBA00022679"/>
    </source>
</evidence>
<dbReference type="PROSITE" id="PS50109">
    <property type="entry name" value="HIS_KIN"/>
    <property type="match status" value="1"/>
</dbReference>
<keyword evidence="12" id="KW-1185">Reference proteome</keyword>
<feature type="transmembrane region" description="Helical" evidence="9">
    <location>
        <begin position="113"/>
        <end position="132"/>
    </location>
</feature>
<evidence type="ECO:0000256" key="5">
    <source>
        <dbReference type="ARBA" id="ARBA00022741"/>
    </source>
</evidence>
<feature type="transmembrane region" description="Helical" evidence="9">
    <location>
        <begin position="7"/>
        <end position="23"/>
    </location>
</feature>
<dbReference type="Pfam" id="PF00512">
    <property type="entry name" value="HisKA"/>
    <property type="match status" value="1"/>
</dbReference>
<feature type="transmembrane region" description="Helical" evidence="9">
    <location>
        <begin position="176"/>
        <end position="198"/>
    </location>
</feature>
<dbReference type="Proteomes" id="UP000681162">
    <property type="component" value="Unassembled WGS sequence"/>
</dbReference>
<keyword evidence="8" id="KW-0902">Two-component regulatory system</keyword>
<dbReference type="GO" id="GO:0005524">
    <property type="term" value="F:ATP binding"/>
    <property type="evidence" value="ECO:0007669"/>
    <property type="project" value="UniProtKB-KW"/>
</dbReference>
<evidence type="ECO:0000256" key="2">
    <source>
        <dbReference type="ARBA" id="ARBA00012438"/>
    </source>
</evidence>
<keyword evidence="4" id="KW-0808">Transferase</keyword>
<evidence type="ECO:0000256" key="3">
    <source>
        <dbReference type="ARBA" id="ARBA00022553"/>
    </source>
</evidence>
<evidence type="ECO:0000256" key="1">
    <source>
        <dbReference type="ARBA" id="ARBA00000085"/>
    </source>
</evidence>
<feature type="transmembrane region" description="Helical" evidence="9">
    <location>
        <begin position="144"/>
        <end position="164"/>
    </location>
</feature>
<dbReference type="InterPro" id="IPR003594">
    <property type="entry name" value="HATPase_dom"/>
</dbReference>
<evidence type="ECO:0000313" key="12">
    <source>
        <dbReference type="Proteomes" id="UP000681162"/>
    </source>
</evidence>
<evidence type="ECO:0000259" key="10">
    <source>
        <dbReference type="PROSITE" id="PS50109"/>
    </source>
</evidence>
<dbReference type="InterPro" id="IPR036097">
    <property type="entry name" value="HisK_dim/P_sf"/>
</dbReference>
<evidence type="ECO:0000256" key="9">
    <source>
        <dbReference type="SAM" id="Phobius"/>
    </source>
</evidence>
<dbReference type="InterPro" id="IPR000014">
    <property type="entry name" value="PAS"/>
</dbReference>
<feature type="domain" description="Histidine kinase" evidence="10">
    <location>
        <begin position="360"/>
        <end position="565"/>
    </location>
</feature>
<proteinExistence type="predicted"/>
<dbReference type="SUPFAM" id="SSF55874">
    <property type="entry name" value="ATPase domain of HSP90 chaperone/DNA topoisomerase II/histidine kinase"/>
    <property type="match status" value="1"/>
</dbReference>
<dbReference type="InterPro" id="IPR036890">
    <property type="entry name" value="HATPase_C_sf"/>
</dbReference>
<keyword evidence="9" id="KW-1133">Transmembrane helix</keyword>
<dbReference type="AlphaFoldDB" id="A0A919XWW3"/>
<evidence type="ECO:0000256" key="6">
    <source>
        <dbReference type="ARBA" id="ARBA00022777"/>
    </source>
</evidence>
<dbReference type="GO" id="GO:0000155">
    <property type="term" value="F:phosphorelay sensor kinase activity"/>
    <property type="evidence" value="ECO:0007669"/>
    <property type="project" value="InterPro"/>
</dbReference>
<dbReference type="PRINTS" id="PR00344">
    <property type="entry name" value="BCTRLSENSOR"/>
</dbReference>
<dbReference type="Gene3D" id="3.30.565.10">
    <property type="entry name" value="Histidine kinase-like ATPase, C-terminal domain"/>
    <property type="match status" value="1"/>
</dbReference>
<evidence type="ECO:0000256" key="8">
    <source>
        <dbReference type="ARBA" id="ARBA00023012"/>
    </source>
</evidence>
<organism evidence="11 12">
    <name type="scientific">Paenibacillus antibioticophila</name>
    <dbReference type="NCBI Taxonomy" id="1274374"/>
    <lineage>
        <taxon>Bacteria</taxon>
        <taxon>Bacillati</taxon>
        <taxon>Bacillota</taxon>
        <taxon>Bacilli</taxon>
        <taxon>Bacillales</taxon>
        <taxon>Paenibacillaceae</taxon>
        <taxon>Paenibacillus</taxon>
    </lineage>
</organism>
<feature type="transmembrane region" description="Helical" evidence="9">
    <location>
        <begin position="76"/>
        <end position="107"/>
    </location>
</feature>
<dbReference type="InterPro" id="IPR003661">
    <property type="entry name" value="HisK_dim/P_dom"/>
</dbReference>
<comment type="catalytic activity">
    <reaction evidence="1">
        <text>ATP + protein L-histidine = ADP + protein N-phospho-L-histidine.</text>
        <dbReference type="EC" id="2.7.13.3"/>
    </reaction>
</comment>
<keyword evidence="5" id="KW-0547">Nucleotide-binding</keyword>
<dbReference type="RefSeq" id="WP_212940092.1">
    <property type="nucleotide sequence ID" value="NZ_BORR01000009.1"/>
</dbReference>
<comment type="caution">
    <text evidence="11">The sequence shown here is derived from an EMBL/GenBank/DDBJ whole genome shotgun (WGS) entry which is preliminary data.</text>
</comment>
<keyword evidence="9" id="KW-0812">Transmembrane</keyword>
<dbReference type="SMART" id="SM00387">
    <property type="entry name" value="HATPase_c"/>
    <property type="match status" value="1"/>
</dbReference>